<evidence type="ECO:0000256" key="1">
    <source>
        <dbReference type="ARBA" id="ARBA00000718"/>
    </source>
</evidence>
<keyword evidence="5" id="KW-0554">One-carbon metabolism</keyword>
<name>A0ABQ2DFQ4_9BACI</name>
<dbReference type="RefSeq" id="WP_021290020.1">
    <property type="nucleotide sequence ID" value="NZ_BMPN01000002.1"/>
</dbReference>
<dbReference type="InterPro" id="IPR013785">
    <property type="entry name" value="Aldolase_TIM"/>
</dbReference>
<feature type="domain" description="Orotidine 5'-phosphate decarboxylase" evidence="8">
    <location>
        <begin position="2"/>
        <end position="201"/>
    </location>
</feature>
<dbReference type="SMART" id="SM00934">
    <property type="entry name" value="OMPdecase"/>
    <property type="match status" value="1"/>
</dbReference>
<evidence type="ECO:0000256" key="2">
    <source>
        <dbReference type="ARBA" id="ARBA00005014"/>
    </source>
</evidence>
<comment type="pathway">
    <text evidence="2">One-carbon metabolism; formaldehyde assimilation via RuMP pathway; D-fructose 6-phosphate from D-ribulose 5-phosphate and formaldehyde: step 1/2.</text>
</comment>
<dbReference type="PANTHER" id="PTHR35039">
    <property type="entry name" value="3-KETO-L-GULONATE-6-PHOSPHATE DECARBOXYLASE SGBH-RELATED"/>
    <property type="match status" value="1"/>
</dbReference>
<dbReference type="EMBL" id="BMPN01000002">
    <property type="protein sequence ID" value="GGJ54205.1"/>
    <property type="molecule type" value="Genomic_DNA"/>
</dbReference>
<sequence length="209" mass="23187">MKLQLALDRLTKEACLHVISETKEFVDIIEIGTGVIKEYGMAFVREIREKYPDKTILADMKTCDAGKHEAKQAFDAGADLTTVMAFSSDATIKDTLDVAKQVEKQIMIDLLELSSHQRMEELKRLGVELVSLHVGKDQQTKGNHFNTELFSFVNGYGFKVAVAGGIREDTLPEVVGENPDIIIVGSAISKSPHPQQTAQHMKKIMQTRG</sequence>
<evidence type="ECO:0000256" key="4">
    <source>
        <dbReference type="ARBA" id="ARBA00012890"/>
    </source>
</evidence>
<dbReference type="Pfam" id="PF00215">
    <property type="entry name" value="OMPdecase"/>
    <property type="match status" value="1"/>
</dbReference>
<reference evidence="10" key="1">
    <citation type="journal article" date="2019" name="Int. J. Syst. Evol. Microbiol.">
        <title>The Global Catalogue of Microorganisms (GCM) 10K type strain sequencing project: providing services to taxonomists for standard genome sequencing and annotation.</title>
        <authorList>
            <consortium name="The Broad Institute Genomics Platform"/>
            <consortium name="The Broad Institute Genome Sequencing Center for Infectious Disease"/>
            <person name="Wu L."/>
            <person name="Ma J."/>
        </authorList>
    </citation>
    <scope>NUCLEOTIDE SEQUENCE [LARGE SCALE GENOMIC DNA]</scope>
    <source>
        <strain evidence="10">JCM 30071</strain>
    </source>
</reference>
<keyword evidence="7" id="KW-0119">Carbohydrate metabolism</keyword>
<dbReference type="Gene3D" id="3.20.20.70">
    <property type="entry name" value="Aldolase class I"/>
    <property type="match status" value="1"/>
</dbReference>
<evidence type="ECO:0000313" key="10">
    <source>
        <dbReference type="Proteomes" id="UP000634435"/>
    </source>
</evidence>
<evidence type="ECO:0000256" key="5">
    <source>
        <dbReference type="ARBA" id="ARBA00022563"/>
    </source>
</evidence>
<dbReference type="InterPro" id="IPR001754">
    <property type="entry name" value="OMPdeCOase_dom"/>
</dbReference>
<protein>
    <recommendedName>
        <fullName evidence="4">3-hexulose-6-phosphate synthase</fullName>
        <ecNumber evidence="4">4.1.2.43</ecNumber>
    </recommendedName>
</protein>
<keyword evidence="10" id="KW-1185">Reference proteome</keyword>
<gene>
    <name evidence="9" type="primary">hxlA</name>
    <name evidence="9" type="ORF">GCM10007111_15520</name>
</gene>
<dbReference type="NCBIfam" id="TIGR03128">
    <property type="entry name" value="RuMP_HxlA"/>
    <property type="match status" value="1"/>
</dbReference>
<evidence type="ECO:0000256" key="6">
    <source>
        <dbReference type="ARBA" id="ARBA00023239"/>
    </source>
</evidence>
<dbReference type="PANTHER" id="PTHR35039:SF3">
    <property type="entry name" value="3-KETO-L-GULONATE-6-PHOSPHATE DECARBOXYLASE SGBH-RELATED"/>
    <property type="match status" value="1"/>
</dbReference>
<dbReference type="InterPro" id="IPR017553">
    <property type="entry name" value="3-hexulose-6-phosphate_synth"/>
</dbReference>
<comment type="caution">
    <text evidence="9">The sequence shown here is derived from an EMBL/GenBank/DDBJ whole genome shotgun (WGS) entry which is preliminary data.</text>
</comment>
<evidence type="ECO:0000259" key="8">
    <source>
        <dbReference type="SMART" id="SM00934"/>
    </source>
</evidence>
<dbReference type="CDD" id="cd04726">
    <property type="entry name" value="KGPDC_HPS"/>
    <property type="match status" value="1"/>
</dbReference>
<proteinExistence type="inferred from homology"/>
<accession>A0ABQ2DFQ4</accession>
<dbReference type="SUPFAM" id="SSF51366">
    <property type="entry name" value="Ribulose-phoshate binding barrel"/>
    <property type="match status" value="1"/>
</dbReference>
<dbReference type="InterPro" id="IPR041710">
    <property type="entry name" value="HPS/KGPDC"/>
</dbReference>
<comment type="similarity">
    <text evidence="3">Belongs to the HPS/KGPDC family. HPS subfamily.</text>
</comment>
<comment type="catalytic activity">
    <reaction evidence="1">
        <text>D-ribulose 5-phosphate + formaldehyde = D-arabino-hex-3-ulose 6-phosphate</text>
        <dbReference type="Rhea" id="RHEA:25201"/>
        <dbReference type="ChEBI" id="CHEBI:16842"/>
        <dbReference type="ChEBI" id="CHEBI:58121"/>
        <dbReference type="ChEBI" id="CHEBI:58542"/>
        <dbReference type="EC" id="4.1.2.43"/>
    </reaction>
</comment>
<dbReference type="Proteomes" id="UP000634435">
    <property type="component" value="Unassembled WGS sequence"/>
</dbReference>
<evidence type="ECO:0000256" key="7">
    <source>
        <dbReference type="ARBA" id="ARBA00023277"/>
    </source>
</evidence>
<keyword evidence="6" id="KW-0456">Lyase</keyword>
<evidence type="ECO:0000313" key="9">
    <source>
        <dbReference type="EMBL" id="GGJ54205.1"/>
    </source>
</evidence>
<evidence type="ECO:0000256" key="3">
    <source>
        <dbReference type="ARBA" id="ARBA00006350"/>
    </source>
</evidence>
<organism evidence="9 10">
    <name type="scientific">Virgibacillus kapii</name>
    <dbReference type="NCBI Taxonomy" id="1638645"/>
    <lineage>
        <taxon>Bacteria</taxon>
        <taxon>Bacillati</taxon>
        <taxon>Bacillota</taxon>
        <taxon>Bacilli</taxon>
        <taxon>Bacillales</taxon>
        <taxon>Bacillaceae</taxon>
        <taxon>Virgibacillus</taxon>
    </lineage>
</organism>
<dbReference type="InterPro" id="IPR011060">
    <property type="entry name" value="RibuloseP-bd_barrel"/>
</dbReference>
<dbReference type="EC" id="4.1.2.43" evidence="4"/>